<dbReference type="Proteomes" id="UP001218579">
    <property type="component" value="Unassembled WGS sequence"/>
</dbReference>
<keyword evidence="3" id="KW-1185">Reference proteome</keyword>
<protein>
    <recommendedName>
        <fullName evidence="4">Lipoprotein</fullName>
    </recommendedName>
</protein>
<comment type="caution">
    <text evidence="2">The sequence shown here is derived from an EMBL/GenBank/DDBJ whole genome shotgun (WGS) entry which is preliminary data.</text>
</comment>
<proteinExistence type="predicted"/>
<accession>A0ABT5HFA5</accession>
<feature type="signal peptide" evidence="1">
    <location>
        <begin position="1"/>
        <end position="22"/>
    </location>
</feature>
<evidence type="ECO:0000256" key="1">
    <source>
        <dbReference type="SAM" id="SignalP"/>
    </source>
</evidence>
<feature type="chain" id="PRO_5046233047" description="Lipoprotein" evidence="1">
    <location>
        <begin position="23"/>
        <end position="152"/>
    </location>
</feature>
<organism evidence="2 3">
    <name type="scientific">Asticcacaulis machinosus</name>
    <dbReference type="NCBI Taxonomy" id="2984211"/>
    <lineage>
        <taxon>Bacteria</taxon>
        <taxon>Pseudomonadati</taxon>
        <taxon>Pseudomonadota</taxon>
        <taxon>Alphaproteobacteria</taxon>
        <taxon>Caulobacterales</taxon>
        <taxon>Caulobacteraceae</taxon>
        <taxon>Asticcacaulis</taxon>
    </lineage>
</organism>
<evidence type="ECO:0008006" key="4">
    <source>
        <dbReference type="Google" id="ProtNLM"/>
    </source>
</evidence>
<evidence type="ECO:0000313" key="2">
    <source>
        <dbReference type="EMBL" id="MDC7674938.1"/>
    </source>
</evidence>
<dbReference type="RefSeq" id="WP_272743248.1">
    <property type="nucleotide sequence ID" value="NZ_JAQQKV010000001.1"/>
</dbReference>
<gene>
    <name evidence="2" type="ORF">PQU98_02270</name>
</gene>
<reference evidence="2 3" key="1">
    <citation type="submission" date="2023-01" db="EMBL/GenBank/DDBJ databases">
        <title>Novel species of the genus Asticcacaulis isolated from rivers.</title>
        <authorList>
            <person name="Lu H."/>
        </authorList>
    </citation>
    <scope>NUCLEOTIDE SEQUENCE [LARGE SCALE GENOMIC DNA]</scope>
    <source>
        <strain evidence="2 3">LKC15W</strain>
    </source>
</reference>
<sequence>MRHMGYLAIVLICLTACSPANTDTSPPEDNPEPASAPAQVSALPAHNLNGVDLDQPLTLLGTEPFWSVTTSSSGIVFKRPDEADITLSAAPFTVTADTAELRHDELTIALTAATCSDGMSDRAYPLTAQVTYKGKVMQGCAAPTTDLQLNRP</sequence>
<keyword evidence="1" id="KW-0732">Signal</keyword>
<name>A0ABT5HFA5_9CAUL</name>
<evidence type="ECO:0000313" key="3">
    <source>
        <dbReference type="Proteomes" id="UP001218579"/>
    </source>
</evidence>
<dbReference type="EMBL" id="JAQQKV010000001">
    <property type="protein sequence ID" value="MDC7674938.1"/>
    <property type="molecule type" value="Genomic_DNA"/>
</dbReference>